<proteinExistence type="inferred from homology"/>
<evidence type="ECO:0000256" key="2">
    <source>
        <dbReference type="HAMAP-Rule" id="MF_00048"/>
    </source>
</evidence>
<reference evidence="3 4" key="1">
    <citation type="submission" date="2019-02" db="EMBL/GenBank/DDBJ databases">
        <title>Genome of a new Bacteroidetes strain.</title>
        <authorList>
            <person name="Pitt A."/>
        </authorList>
    </citation>
    <scope>NUCLEOTIDE SEQUENCE [LARGE SCALE GENOMIC DNA]</scope>
    <source>
        <strain evidence="3 4">103A-SOEBACH</strain>
    </source>
</reference>
<evidence type="ECO:0000313" key="4">
    <source>
        <dbReference type="Proteomes" id="UP000293583"/>
    </source>
</evidence>
<dbReference type="PANTHER" id="PTHR34039:SF1">
    <property type="entry name" value="UPF0102 PROTEIN YRAN"/>
    <property type="match status" value="1"/>
</dbReference>
<dbReference type="Pfam" id="PF02021">
    <property type="entry name" value="UPF0102"/>
    <property type="match status" value="1"/>
</dbReference>
<organism evidence="3 4">
    <name type="scientific">Aquirufa antheringensis</name>
    <dbReference type="NCBI Taxonomy" id="2516559"/>
    <lineage>
        <taxon>Bacteria</taxon>
        <taxon>Pseudomonadati</taxon>
        <taxon>Bacteroidota</taxon>
        <taxon>Cytophagia</taxon>
        <taxon>Cytophagales</taxon>
        <taxon>Flectobacillaceae</taxon>
        <taxon>Aquirufa</taxon>
    </lineage>
</organism>
<protein>
    <recommendedName>
        <fullName evidence="2">UPF0102 protein EWU20_01410</fullName>
    </recommendedName>
</protein>
<sequence length="117" mass="13875">MAKHITQGKLGEQISVDYLLKNAYTIEARNYRYKRAEIDIVAKKGDLLIFIEVKSLRRNTHGHPEQKITQNKIRLISRAACAYQYQHKWRQEVRFDSISVNFYPQAFKIEHFEDAFS</sequence>
<evidence type="ECO:0000313" key="3">
    <source>
        <dbReference type="EMBL" id="TBH75259.1"/>
    </source>
</evidence>
<dbReference type="HAMAP" id="MF_00048">
    <property type="entry name" value="UPF0102"/>
    <property type="match status" value="1"/>
</dbReference>
<accession>A0A4Q9BG64</accession>
<dbReference type="OrthoDB" id="9802516at2"/>
<dbReference type="RefSeq" id="WP_130895620.1">
    <property type="nucleotide sequence ID" value="NZ_CP049835.1"/>
</dbReference>
<keyword evidence="4" id="KW-1185">Reference proteome</keyword>
<dbReference type="EMBL" id="SEWY01000001">
    <property type="protein sequence ID" value="TBH75259.1"/>
    <property type="molecule type" value="Genomic_DNA"/>
</dbReference>
<dbReference type="InterPro" id="IPR003509">
    <property type="entry name" value="UPF0102_YraN-like"/>
</dbReference>
<dbReference type="AlphaFoldDB" id="A0A4Q9BG64"/>
<comment type="caution">
    <text evidence="3">The sequence shown here is derived from an EMBL/GenBank/DDBJ whole genome shotgun (WGS) entry which is preliminary data.</text>
</comment>
<name>A0A4Q9BG64_9BACT</name>
<comment type="similarity">
    <text evidence="1 2">Belongs to the UPF0102 family.</text>
</comment>
<dbReference type="Gene3D" id="3.40.1350.10">
    <property type="match status" value="1"/>
</dbReference>
<dbReference type="CDD" id="cd20736">
    <property type="entry name" value="PoNe_Nuclease"/>
    <property type="match status" value="1"/>
</dbReference>
<dbReference type="GO" id="GO:0003676">
    <property type="term" value="F:nucleic acid binding"/>
    <property type="evidence" value="ECO:0007669"/>
    <property type="project" value="InterPro"/>
</dbReference>
<dbReference type="Proteomes" id="UP000293583">
    <property type="component" value="Unassembled WGS sequence"/>
</dbReference>
<dbReference type="InterPro" id="IPR011856">
    <property type="entry name" value="tRNA_endonuc-like_dom_sf"/>
</dbReference>
<evidence type="ECO:0000256" key="1">
    <source>
        <dbReference type="ARBA" id="ARBA00006738"/>
    </source>
</evidence>
<dbReference type="SUPFAM" id="SSF52980">
    <property type="entry name" value="Restriction endonuclease-like"/>
    <property type="match status" value="1"/>
</dbReference>
<dbReference type="InterPro" id="IPR011335">
    <property type="entry name" value="Restrct_endonuc-II-like"/>
</dbReference>
<gene>
    <name evidence="3" type="ORF">EWU20_01410</name>
</gene>
<dbReference type="PANTHER" id="PTHR34039">
    <property type="entry name" value="UPF0102 PROTEIN YRAN"/>
    <property type="match status" value="1"/>
</dbReference>